<dbReference type="Pfam" id="PF16026">
    <property type="entry name" value="MIEAP"/>
    <property type="match status" value="1"/>
</dbReference>
<keyword evidence="7" id="KW-1000">Mitochondrion outer membrane</keyword>
<evidence type="ECO:0000256" key="12">
    <source>
        <dbReference type="ARBA" id="ARBA00032687"/>
    </source>
</evidence>
<keyword evidence="8 13" id="KW-0175">Coiled coil</keyword>
<feature type="coiled-coil region" evidence="13">
    <location>
        <begin position="71"/>
        <end position="98"/>
    </location>
</feature>
<comment type="caution">
    <text evidence="16">The sequence shown here is derived from an EMBL/GenBank/DDBJ whole genome shotgun (WGS) entry which is preliminary data.</text>
</comment>
<organism evidence="16 17">
    <name type="scientific">Dreissena polymorpha</name>
    <name type="common">Zebra mussel</name>
    <name type="synonym">Mytilus polymorpha</name>
    <dbReference type="NCBI Taxonomy" id="45954"/>
    <lineage>
        <taxon>Eukaryota</taxon>
        <taxon>Metazoa</taxon>
        <taxon>Spiralia</taxon>
        <taxon>Lophotrochozoa</taxon>
        <taxon>Mollusca</taxon>
        <taxon>Bivalvia</taxon>
        <taxon>Autobranchia</taxon>
        <taxon>Heteroconchia</taxon>
        <taxon>Euheterodonta</taxon>
        <taxon>Imparidentia</taxon>
        <taxon>Neoheterodontei</taxon>
        <taxon>Myida</taxon>
        <taxon>Dreissenoidea</taxon>
        <taxon>Dreissenidae</taxon>
        <taxon>Dreissena</taxon>
    </lineage>
</organism>
<dbReference type="GO" id="GO:0005759">
    <property type="term" value="C:mitochondrial matrix"/>
    <property type="evidence" value="ECO:0007669"/>
    <property type="project" value="UniProtKB-SubCell"/>
</dbReference>
<dbReference type="PANTHER" id="PTHR21771">
    <property type="entry name" value="MITOCHONDRIA-EATING PROTEIN-RELATED"/>
    <property type="match status" value="1"/>
</dbReference>
<dbReference type="EMBL" id="JAIWYP010000004">
    <property type="protein sequence ID" value="KAH3833996.1"/>
    <property type="molecule type" value="Genomic_DNA"/>
</dbReference>
<proteinExistence type="inferred from homology"/>
<name>A0A9D4K6X6_DREPO</name>
<evidence type="ECO:0000313" key="17">
    <source>
        <dbReference type="Proteomes" id="UP000828390"/>
    </source>
</evidence>
<feature type="region of interest" description="Disordered" evidence="14">
    <location>
        <begin position="1"/>
        <end position="20"/>
    </location>
</feature>
<dbReference type="InterPro" id="IPR031981">
    <property type="entry name" value="MIEAP_C"/>
</dbReference>
<evidence type="ECO:0000256" key="7">
    <source>
        <dbReference type="ARBA" id="ARBA00022787"/>
    </source>
</evidence>
<evidence type="ECO:0000256" key="13">
    <source>
        <dbReference type="SAM" id="Coils"/>
    </source>
</evidence>
<feature type="domain" description="Mitochondria-eating protein C-terminal" evidence="15">
    <location>
        <begin position="287"/>
        <end position="364"/>
    </location>
</feature>
<gene>
    <name evidence="16" type="ORF">DPMN_107314</name>
</gene>
<dbReference type="Proteomes" id="UP000828390">
    <property type="component" value="Unassembled WGS sequence"/>
</dbReference>
<reference evidence="16" key="1">
    <citation type="journal article" date="2019" name="bioRxiv">
        <title>The Genome of the Zebra Mussel, Dreissena polymorpha: A Resource for Invasive Species Research.</title>
        <authorList>
            <person name="McCartney M.A."/>
            <person name="Auch B."/>
            <person name="Kono T."/>
            <person name="Mallez S."/>
            <person name="Zhang Y."/>
            <person name="Obille A."/>
            <person name="Becker A."/>
            <person name="Abrahante J.E."/>
            <person name="Garbe J."/>
            <person name="Badalamenti J.P."/>
            <person name="Herman A."/>
            <person name="Mangelson H."/>
            <person name="Liachko I."/>
            <person name="Sullivan S."/>
            <person name="Sone E.D."/>
            <person name="Koren S."/>
            <person name="Silverstein K.A.T."/>
            <person name="Beckman K.B."/>
            <person name="Gohl D.M."/>
        </authorList>
    </citation>
    <scope>NUCLEOTIDE SEQUENCE</scope>
    <source>
        <strain evidence="16">Duluth1</strain>
        <tissue evidence="16">Whole animal</tissue>
    </source>
</reference>
<keyword evidence="10" id="KW-0496">Mitochondrion</keyword>
<evidence type="ECO:0000313" key="16">
    <source>
        <dbReference type="EMBL" id="KAH3833996.1"/>
    </source>
</evidence>
<dbReference type="AlphaFoldDB" id="A0A9D4K6X6"/>
<evidence type="ECO:0000259" key="15">
    <source>
        <dbReference type="Pfam" id="PF16026"/>
    </source>
</evidence>
<evidence type="ECO:0000256" key="5">
    <source>
        <dbReference type="ARBA" id="ARBA00019863"/>
    </source>
</evidence>
<evidence type="ECO:0000256" key="14">
    <source>
        <dbReference type="SAM" id="MobiDB-lite"/>
    </source>
</evidence>
<dbReference type="GO" id="GO:0005741">
    <property type="term" value="C:mitochondrial outer membrane"/>
    <property type="evidence" value="ECO:0007669"/>
    <property type="project" value="UniProtKB-SubCell"/>
</dbReference>
<reference evidence="16" key="2">
    <citation type="submission" date="2020-11" db="EMBL/GenBank/DDBJ databases">
        <authorList>
            <person name="McCartney M.A."/>
            <person name="Auch B."/>
            <person name="Kono T."/>
            <person name="Mallez S."/>
            <person name="Becker A."/>
            <person name="Gohl D.M."/>
            <person name="Silverstein K.A.T."/>
            <person name="Koren S."/>
            <person name="Bechman K.B."/>
            <person name="Herman A."/>
            <person name="Abrahante J.E."/>
            <person name="Garbe J."/>
        </authorList>
    </citation>
    <scope>NUCLEOTIDE SEQUENCE</scope>
    <source>
        <strain evidence="16">Duluth1</strain>
        <tissue evidence="16">Whole animal</tissue>
    </source>
</reference>
<keyword evidence="17" id="KW-1185">Reference proteome</keyword>
<evidence type="ECO:0000256" key="2">
    <source>
        <dbReference type="ARBA" id="ARBA00004305"/>
    </source>
</evidence>
<evidence type="ECO:0000256" key="6">
    <source>
        <dbReference type="ARBA" id="ARBA00022490"/>
    </source>
</evidence>
<dbReference type="GO" id="GO:0008289">
    <property type="term" value="F:lipid binding"/>
    <property type="evidence" value="ECO:0007669"/>
    <property type="project" value="UniProtKB-KW"/>
</dbReference>
<comment type="similarity">
    <text evidence="4">Belongs to the MIEAP family.</text>
</comment>
<dbReference type="GO" id="GO:0035694">
    <property type="term" value="P:mitochondrial protein catabolic process"/>
    <property type="evidence" value="ECO:0007669"/>
    <property type="project" value="InterPro"/>
</dbReference>
<keyword evidence="11" id="KW-0472">Membrane</keyword>
<evidence type="ECO:0000256" key="1">
    <source>
        <dbReference type="ARBA" id="ARBA00004294"/>
    </source>
</evidence>
<keyword evidence="9" id="KW-0446">Lipid-binding</keyword>
<feature type="compositionally biased region" description="Polar residues" evidence="14">
    <location>
        <begin position="9"/>
        <end position="20"/>
    </location>
</feature>
<feature type="region of interest" description="Disordered" evidence="14">
    <location>
        <begin position="39"/>
        <end position="58"/>
    </location>
</feature>
<evidence type="ECO:0000256" key="11">
    <source>
        <dbReference type="ARBA" id="ARBA00023136"/>
    </source>
</evidence>
<comment type="subcellular location">
    <subcellularLocation>
        <location evidence="3">Cytoplasm</location>
    </subcellularLocation>
    <subcellularLocation>
        <location evidence="2">Mitochondrion matrix</location>
    </subcellularLocation>
    <subcellularLocation>
        <location evidence="1">Mitochondrion outer membrane</location>
    </subcellularLocation>
</comment>
<evidence type="ECO:0000256" key="9">
    <source>
        <dbReference type="ARBA" id="ARBA00023121"/>
    </source>
</evidence>
<evidence type="ECO:0000256" key="4">
    <source>
        <dbReference type="ARBA" id="ARBA00008233"/>
    </source>
</evidence>
<evidence type="ECO:0000256" key="3">
    <source>
        <dbReference type="ARBA" id="ARBA00004496"/>
    </source>
</evidence>
<dbReference type="InterPro" id="IPR026169">
    <property type="entry name" value="MIEAP"/>
</dbReference>
<sequence>MGNAMSPFGNKQSQSSKASTFYDYSTENCEEHEVIGCIEKEHPAQTASTTEGKRPSDEVESVMKLRSEQDIQKLHHKVADLEIIIKSLQSERDDLLLRLSKVVGDKLVQDNPNISDLSDKNRPTKLGEMYSELYDNEWTDAIEGLQEAGQDEKEAVHTLCLTLQKTFKFCDDKAVQLLDSTANAANVLFLEAEQTQGQMKQRFTIAIAPKNISSKQSGQLQHWIEKLQLQNRWKPKATSSTDQTKPSVPEKKLPLNFEAEYKHLRKELSVAIVPALQKAFLDIYWDDSCIPAMKPFIKKSLFLCWMMVVQGPPLCFDWSTKHGSKFDANLYKQYTKCGNIVDYVVWPTMFLHEGGPVIVKGVAQPITGVSDEESKHT</sequence>
<accession>A0A9D4K6X6</accession>
<dbReference type="GO" id="GO:0035695">
    <property type="term" value="P:mitophagy by internal vacuole formation"/>
    <property type="evidence" value="ECO:0007669"/>
    <property type="project" value="TreeGrafter"/>
</dbReference>
<evidence type="ECO:0000256" key="10">
    <source>
        <dbReference type="ARBA" id="ARBA00023128"/>
    </source>
</evidence>
<evidence type="ECO:0000256" key="8">
    <source>
        <dbReference type="ARBA" id="ARBA00023054"/>
    </source>
</evidence>
<keyword evidence="6" id="KW-0963">Cytoplasm</keyword>
<protein>
    <recommendedName>
        <fullName evidence="5">Mitochondria-eating protein</fullName>
    </recommendedName>
    <alternativeName>
        <fullName evidence="12">Spermatogenesis-associated protein 18</fullName>
    </alternativeName>
</protein>